<comment type="caution">
    <text evidence="1">The sequence shown here is derived from an EMBL/GenBank/DDBJ whole genome shotgun (WGS) entry which is preliminary data.</text>
</comment>
<evidence type="ECO:0000313" key="1">
    <source>
        <dbReference type="EMBL" id="MEQ2362818.1"/>
    </source>
</evidence>
<name>A0ABV1AYU5_9FIRM</name>
<gene>
    <name evidence="1" type="ORF">WMO44_11830</name>
</gene>
<protein>
    <recommendedName>
        <fullName evidence="3">DUF2007 domain-containing protein</fullName>
    </recommendedName>
</protein>
<dbReference type="Proteomes" id="UP001457197">
    <property type="component" value="Unassembled WGS sequence"/>
</dbReference>
<reference evidence="1 2" key="1">
    <citation type="submission" date="2024-03" db="EMBL/GenBank/DDBJ databases">
        <title>Human intestinal bacterial collection.</title>
        <authorList>
            <person name="Pauvert C."/>
            <person name="Hitch T.C.A."/>
            <person name="Clavel T."/>
        </authorList>
    </citation>
    <scope>NUCLEOTIDE SEQUENCE [LARGE SCALE GENOMIC DNA]</scope>
    <source>
        <strain evidence="1 2">CLA-AA-H175</strain>
    </source>
</reference>
<organism evidence="1 2">
    <name type="scientific">Faecalibacterium tardum</name>
    <dbReference type="NCBI Taxonomy" id="3133156"/>
    <lineage>
        <taxon>Bacteria</taxon>
        <taxon>Bacillati</taxon>
        <taxon>Bacillota</taxon>
        <taxon>Clostridia</taxon>
        <taxon>Eubacteriales</taxon>
        <taxon>Oscillospiraceae</taxon>
        <taxon>Faecalibacterium</taxon>
    </lineage>
</organism>
<proteinExistence type="predicted"/>
<sequence>MKKGVCQHEKIETDPICNCDSNIAFIYYWWNAGTASSTAFRLVITNHSGYISLWRCIDNRTSAEIFRQEVRFLGVSMLPFFNQKELVVCSNQSQYQKYTSLLEKEGIGYRTKVRDLSSPSLFSMGTRERAGTAFQKVNYQMLYTIYVRKADYERAVHVILA</sequence>
<keyword evidence="2" id="KW-1185">Reference proteome</keyword>
<dbReference type="EMBL" id="JBBMEO010000025">
    <property type="protein sequence ID" value="MEQ2362818.1"/>
    <property type="molecule type" value="Genomic_DNA"/>
</dbReference>
<accession>A0ABV1AYU5</accession>
<evidence type="ECO:0000313" key="2">
    <source>
        <dbReference type="Proteomes" id="UP001457197"/>
    </source>
</evidence>
<evidence type="ECO:0008006" key="3">
    <source>
        <dbReference type="Google" id="ProtNLM"/>
    </source>
</evidence>